<sequence>MFRLFRFDISTFSWINGHTLDLILSRSTENILVELPIPTLYVSDHCFLECGLSIQRPAPTKEEFSYRKYKSIDIDQFKLDILSSNLYAEEWLDVNTAANCFSTTLQRILDRHAPLKNVRKVTRTTFPWYSDHLRQLKRKRRKAEKIWRRELSEISELNFRRVRNQYTYALYECRTNYYNGLITENSNNPRKLFKVFNEVIGNDHSSTLPDTTDSYQLACDFGEFFVRKLDLIRNEIDKTDVTTNSLAGLDTADQNIPSFSKFEPLTVNDVDRLIISSSNSCCPLDPIPTFLLKKCSDVLTPIITKIINLSLLTHEFPDPWKCAIIRPVLKKPGLDTSFANYRPISNLSFISKITEKAVVEQIMTHTSINGLLPMCQSAYRPFHSTETALV</sequence>
<gene>
    <name evidence="1" type="ORF">HOLleu_12414</name>
</gene>
<protein>
    <submittedName>
        <fullName evidence="1">Uncharacterized protein</fullName>
    </submittedName>
</protein>
<name>A0A9Q1CB88_HOLLE</name>
<evidence type="ECO:0000313" key="1">
    <source>
        <dbReference type="EMBL" id="KAJ8041558.1"/>
    </source>
</evidence>
<organism evidence="1 2">
    <name type="scientific">Holothuria leucospilota</name>
    <name type="common">Black long sea cucumber</name>
    <name type="synonym">Mertensiothuria leucospilota</name>
    <dbReference type="NCBI Taxonomy" id="206669"/>
    <lineage>
        <taxon>Eukaryota</taxon>
        <taxon>Metazoa</taxon>
        <taxon>Echinodermata</taxon>
        <taxon>Eleutherozoa</taxon>
        <taxon>Echinozoa</taxon>
        <taxon>Holothuroidea</taxon>
        <taxon>Aspidochirotacea</taxon>
        <taxon>Aspidochirotida</taxon>
        <taxon>Holothuriidae</taxon>
        <taxon>Holothuria</taxon>
    </lineage>
</organism>
<dbReference type="Proteomes" id="UP001152320">
    <property type="component" value="Chromosome 5"/>
</dbReference>
<comment type="caution">
    <text evidence="1">The sequence shown here is derived from an EMBL/GenBank/DDBJ whole genome shotgun (WGS) entry which is preliminary data.</text>
</comment>
<evidence type="ECO:0000313" key="2">
    <source>
        <dbReference type="Proteomes" id="UP001152320"/>
    </source>
</evidence>
<dbReference type="PANTHER" id="PTHR47510">
    <property type="entry name" value="REVERSE TRANSCRIPTASE DOMAIN-CONTAINING PROTEIN"/>
    <property type="match status" value="1"/>
</dbReference>
<reference evidence="1" key="1">
    <citation type="submission" date="2021-10" db="EMBL/GenBank/DDBJ databases">
        <title>Tropical sea cucumber genome reveals ecological adaptation and Cuvierian tubules defense mechanism.</title>
        <authorList>
            <person name="Chen T."/>
        </authorList>
    </citation>
    <scope>NUCLEOTIDE SEQUENCE</scope>
    <source>
        <strain evidence="1">Nanhai2018</strain>
        <tissue evidence="1">Muscle</tissue>
    </source>
</reference>
<proteinExistence type="predicted"/>
<dbReference type="EMBL" id="JAIZAY010000005">
    <property type="protein sequence ID" value="KAJ8041558.1"/>
    <property type="molecule type" value="Genomic_DNA"/>
</dbReference>
<dbReference type="OrthoDB" id="5989102at2759"/>
<dbReference type="PANTHER" id="PTHR47510:SF3">
    <property type="entry name" value="ENDO_EXONUCLEASE_PHOSPHATASE DOMAIN-CONTAINING PROTEIN"/>
    <property type="match status" value="1"/>
</dbReference>
<keyword evidence="2" id="KW-1185">Reference proteome</keyword>
<dbReference type="AlphaFoldDB" id="A0A9Q1CB88"/>
<accession>A0A9Q1CB88</accession>